<keyword evidence="8 12" id="KW-0812">Transmembrane</keyword>
<feature type="transmembrane region" description="Helical" evidence="12">
    <location>
        <begin position="12"/>
        <end position="33"/>
    </location>
</feature>
<evidence type="ECO:0000256" key="12">
    <source>
        <dbReference type="SAM" id="Phobius"/>
    </source>
</evidence>
<dbReference type="GO" id="GO:0016301">
    <property type="term" value="F:kinase activity"/>
    <property type="evidence" value="ECO:0007669"/>
    <property type="project" value="UniProtKB-KW"/>
</dbReference>
<keyword evidence="10 12" id="KW-1133">Transmembrane helix</keyword>
<reference evidence="16" key="1">
    <citation type="submission" date="2019-02" db="EMBL/GenBank/DDBJ databases">
        <title>Draft genome sequence of Enterococcus sp. Gos25-1.</title>
        <authorList>
            <person name="Tanaka N."/>
            <person name="Shiwa Y."/>
            <person name="Fujita N."/>
        </authorList>
    </citation>
    <scope>NUCLEOTIDE SEQUENCE [LARGE SCALE GENOMIC DNA]</scope>
    <source>
        <strain evidence="16">Gos25-1</strain>
    </source>
</reference>
<sequence length="358" mass="37207">MNAIEGYAGWVVPTLTGAIFPLMVTAGMHYGLVPFMMQSIASNGYETIAGPGNLPSNIAQGAASLAVAFKTKNQALKKTAVTTGVTALLGVTEPALFAVTLKYKKVLTSVMIGGGLGGLYAGITGVKSFSFSSPGLLALVAYVGPDGWTNVINASISMVIGFIATFIAVWVWGYKDVLAADQEVAVSSQSKDEVASPMDGVIMPLSEVPDETFSTGMLGQGFAVMPTNGMVVSPVSGKVLNIFPSKHAIGLMSNAGVEILVHIGLDTVNLNGVAFETIVSSGDVVSVGDPLVSCDLNRIQSEGYNSVTMVIITNSTEFEEFNFEKLGSSVKRGDKVLEVTKEKVSGMNGTSNVEPAVS</sequence>
<dbReference type="PANTHER" id="PTHR45008:SF1">
    <property type="entry name" value="PTS SYSTEM GLUCOSE-SPECIFIC EIIA COMPONENT"/>
    <property type="match status" value="1"/>
</dbReference>
<evidence type="ECO:0000313" key="15">
    <source>
        <dbReference type="EMBL" id="GCF95491.1"/>
    </source>
</evidence>
<evidence type="ECO:0000256" key="3">
    <source>
        <dbReference type="ARBA" id="ARBA00022448"/>
    </source>
</evidence>
<evidence type="ECO:0000259" key="14">
    <source>
        <dbReference type="PROSITE" id="PS51103"/>
    </source>
</evidence>
<dbReference type="InterPro" id="IPR003352">
    <property type="entry name" value="PTS_EIIC"/>
</dbReference>
<evidence type="ECO:0000256" key="8">
    <source>
        <dbReference type="ARBA" id="ARBA00022692"/>
    </source>
</evidence>
<dbReference type="GO" id="GO:0008982">
    <property type="term" value="F:protein-N(PI)-phosphohistidine-sugar phosphotransferase activity"/>
    <property type="evidence" value="ECO:0007669"/>
    <property type="project" value="InterPro"/>
</dbReference>
<dbReference type="InterPro" id="IPR001127">
    <property type="entry name" value="PTS_EIIA_1_perm"/>
</dbReference>
<dbReference type="SUPFAM" id="SSF51261">
    <property type="entry name" value="Duplicated hybrid motif"/>
    <property type="match status" value="1"/>
</dbReference>
<keyword evidence="9" id="KW-0418">Kinase</keyword>
<comment type="caution">
    <text evidence="15">The sequence shown here is derived from an EMBL/GenBank/DDBJ whole genome shotgun (WGS) entry which is preliminary data.</text>
</comment>
<accession>A0A4P5PGD6</accession>
<keyword evidence="6" id="KW-0808">Transferase</keyword>
<evidence type="ECO:0000256" key="10">
    <source>
        <dbReference type="ARBA" id="ARBA00022989"/>
    </source>
</evidence>
<proteinExistence type="predicted"/>
<dbReference type="Gene3D" id="2.70.70.10">
    <property type="entry name" value="Glucose Permease (Domain IIA)"/>
    <property type="match status" value="1"/>
</dbReference>
<dbReference type="NCBIfam" id="TIGR00830">
    <property type="entry name" value="PTBA"/>
    <property type="match status" value="1"/>
</dbReference>
<keyword evidence="16" id="KW-1185">Reference proteome</keyword>
<dbReference type="InterPro" id="IPR050890">
    <property type="entry name" value="PTS_EIIA_component"/>
</dbReference>
<dbReference type="PANTHER" id="PTHR45008">
    <property type="entry name" value="PTS SYSTEM GLUCOSE-SPECIFIC EIIA COMPONENT"/>
    <property type="match status" value="1"/>
</dbReference>
<evidence type="ECO:0000256" key="4">
    <source>
        <dbReference type="ARBA" id="ARBA00022475"/>
    </source>
</evidence>
<dbReference type="Pfam" id="PF00358">
    <property type="entry name" value="PTS_EIIA_1"/>
    <property type="match status" value="1"/>
</dbReference>
<dbReference type="Proteomes" id="UP000290567">
    <property type="component" value="Unassembled WGS sequence"/>
</dbReference>
<dbReference type="EMBL" id="BJCC01000033">
    <property type="protein sequence ID" value="GCF95491.1"/>
    <property type="molecule type" value="Genomic_DNA"/>
</dbReference>
<keyword evidence="4" id="KW-1003">Cell membrane</keyword>
<dbReference type="AlphaFoldDB" id="A0A4P5PGD6"/>
<evidence type="ECO:0008006" key="17">
    <source>
        <dbReference type="Google" id="ProtNLM"/>
    </source>
</evidence>
<evidence type="ECO:0000256" key="2">
    <source>
        <dbReference type="ARBA" id="ARBA00004651"/>
    </source>
</evidence>
<feature type="transmembrane region" description="Helical" evidence="12">
    <location>
        <begin position="151"/>
        <end position="172"/>
    </location>
</feature>
<evidence type="ECO:0000256" key="1">
    <source>
        <dbReference type="ARBA" id="ARBA00004496"/>
    </source>
</evidence>
<dbReference type="FunFam" id="2.70.70.10:FF:000001">
    <property type="entry name" value="PTS system glucose-specific IIA component"/>
    <property type="match status" value="1"/>
</dbReference>
<dbReference type="RefSeq" id="WP_146623877.1">
    <property type="nucleotide sequence ID" value="NZ_BJCC01000033.1"/>
</dbReference>
<keyword evidence="5" id="KW-0762">Sugar transport</keyword>
<dbReference type="InterPro" id="IPR013013">
    <property type="entry name" value="PTS_EIIC_1"/>
</dbReference>
<evidence type="ECO:0000256" key="11">
    <source>
        <dbReference type="ARBA" id="ARBA00023136"/>
    </source>
</evidence>
<keyword evidence="7" id="KW-0598">Phosphotransferase system</keyword>
<dbReference type="PROSITE" id="PS51093">
    <property type="entry name" value="PTS_EIIA_TYPE_1"/>
    <property type="match status" value="1"/>
</dbReference>
<evidence type="ECO:0000256" key="9">
    <source>
        <dbReference type="ARBA" id="ARBA00022777"/>
    </source>
</evidence>
<gene>
    <name evidence="15" type="ORF">NRIC_33820</name>
</gene>
<dbReference type="GO" id="GO:0005737">
    <property type="term" value="C:cytoplasm"/>
    <property type="evidence" value="ECO:0007669"/>
    <property type="project" value="UniProtKB-SubCell"/>
</dbReference>
<evidence type="ECO:0000259" key="13">
    <source>
        <dbReference type="PROSITE" id="PS51093"/>
    </source>
</evidence>
<dbReference type="OrthoDB" id="9769191at2"/>
<dbReference type="PROSITE" id="PS00371">
    <property type="entry name" value="PTS_EIIA_TYPE_1_HIS"/>
    <property type="match status" value="1"/>
</dbReference>
<dbReference type="GO" id="GO:0009401">
    <property type="term" value="P:phosphoenolpyruvate-dependent sugar phosphotransferase system"/>
    <property type="evidence" value="ECO:0007669"/>
    <property type="project" value="UniProtKB-KW"/>
</dbReference>
<dbReference type="GO" id="GO:0005886">
    <property type="term" value="C:plasma membrane"/>
    <property type="evidence" value="ECO:0007669"/>
    <property type="project" value="UniProtKB-SubCell"/>
</dbReference>
<keyword evidence="3" id="KW-0813">Transport</keyword>
<comment type="subcellular location">
    <subcellularLocation>
        <location evidence="2">Cell membrane</location>
        <topology evidence="2">Multi-pass membrane protein</topology>
    </subcellularLocation>
    <subcellularLocation>
        <location evidence="1">Cytoplasm</location>
    </subcellularLocation>
</comment>
<evidence type="ECO:0000313" key="16">
    <source>
        <dbReference type="Proteomes" id="UP000290567"/>
    </source>
</evidence>
<protein>
    <recommendedName>
        <fullName evidence="17">PTS EIIA type-1 domain-containing protein</fullName>
    </recommendedName>
</protein>
<feature type="domain" description="PTS EIIC type-1" evidence="14">
    <location>
        <begin position="1"/>
        <end position="188"/>
    </location>
</feature>
<dbReference type="PROSITE" id="PS51103">
    <property type="entry name" value="PTS_EIIC_TYPE_1"/>
    <property type="match status" value="1"/>
</dbReference>
<dbReference type="InterPro" id="IPR011055">
    <property type="entry name" value="Dup_hybrid_motif"/>
</dbReference>
<keyword evidence="11 12" id="KW-0472">Membrane</keyword>
<evidence type="ECO:0000256" key="5">
    <source>
        <dbReference type="ARBA" id="ARBA00022597"/>
    </source>
</evidence>
<organism evidence="15 16">
    <name type="scientific">Enterococcus florum</name>
    <dbReference type="NCBI Taxonomy" id="2480627"/>
    <lineage>
        <taxon>Bacteria</taxon>
        <taxon>Bacillati</taxon>
        <taxon>Bacillota</taxon>
        <taxon>Bacilli</taxon>
        <taxon>Lactobacillales</taxon>
        <taxon>Enterococcaceae</taxon>
        <taxon>Enterococcus</taxon>
    </lineage>
</organism>
<dbReference type="Pfam" id="PF02378">
    <property type="entry name" value="PTS_EIIC"/>
    <property type="match status" value="1"/>
</dbReference>
<evidence type="ECO:0000256" key="7">
    <source>
        <dbReference type="ARBA" id="ARBA00022683"/>
    </source>
</evidence>
<feature type="transmembrane region" description="Helical" evidence="12">
    <location>
        <begin position="106"/>
        <end position="131"/>
    </location>
</feature>
<evidence type="ECO:0000256" key="6">
    <source>
        <dbReference type="ARBA" id="ARBA00022679"/>
    </source>
</evidence>
<feature type="domain" description="PTS EIIA type-1" evidence="13">
    <location>
        <begin position="210"/>
        <end position="314"/>
    </location>
</feature>
<name>A0A4P5PGD6_9ENTE</name>